<feature type="signal peptide" evidence="1">
    <location>
        <begin position="1"/>
        <end position="21"/>
    </location>
</feature>
<name>A0ABU7WFC9_9GAMM</name>
<keyword evidence="3" id="KW-1185">Reference proteome</keyword>
<accession>A0ABU7WFC9</accession>
<protein>
    <submittedName>
        <fullName evidence="2">Uncharacterized protein</fullName>
    </submittedName>
</protein>
<keyword evidence="1" id="KW-0732">Signal</keyword>
<feature type="chain" id="PRO_5047220840" evidence="1">
    <location>
        <begin position="22"/>
        <end position="336"/>
    </location>
</feature>
<comment type="caution">
    <text evidence="2">The sequence shown here is derived from an EMBL/GenBank/DDBJ whole genome shotgun (WGS) entry which is preliminary data.</text>
</comment>
<evidence type="ECO:0000313" key="2">
    <source>
        <dbReference type="EMBL" id="MEF3082210.1"/>
    </source>
</evidence>
<organism evidence="2 3">
    <name type="scientific">Luteimonas flava</name>
    <dbReference type="NCBI Taxonomy" id="3115822"/>
    <lineage>
        <taxon>Bacteria</taxon>
        <taxon>Pseudomonadati</taxon>
        <taxon>Pseudomonadota</taxon>
        <taxon>Gammaproteobacteria</taxon>
        <taxon>Lysobacterales</taxon>
        <taxon>Lysobacteraceae</taxon>
        <taxon>Luteimonas</taxon>
    </lineage>
</organism>
<proteinExistence type="predicted"/>
<dbReference type="RefSeq" id="WP_332077964.1">
    <property type="nucleotide sequence ID" value="NZ_JAZHBM010000002.1"/>
</dbReference>
<dbReference type="Proteomes" id="UP001358324">
    <property type="component" value="Unassembled WGS sequence"/>
</dbReference>
<evidence type="ECO:0000256" key="1">
    <source>
        <dbReference type="SAM" id="SignalP"/>
    </source>
</evidence>
<evidence type="ECO:0000313" key="3">
    <source>
        <dbReference type="Proteomes" id="UP001358324"/>
    </source>
</evidence>
<gene>
    <name evidence="2" type="ORF">V3391_08275</name>
</gene>
<sequence length="336" mass="34896">MKRITALVLVACASFSTLAIAAPREANKSNVVEQARYAATISNRWGSEIQRRYGISANEWTELMMGTFSASDIDNLRRAAAAPTFDSMSGALFGGSSASNRNDVRPLQLGSTENSLVFTPLPPCRIVDTRVVGGPIPAMGTRSFSGWTTGDFTAQGGATTNCNIPENASALVANVVAVNAVQSVGYLTVFPSDTPQPNAASLNFSESDVANNIALKLCRPGCPTQFSTFSTSQTDFVVDVYGYYMEPPATALDCMVQTQTGSLLNGSLNPSATCPAGYTSTGGACGGPIGLTVASSHPTVDGTGRPNGWTCSVTAGVLGGLLGYRVDATCCRVPGR</sequence>
<dbReference type="EMBL" id="JAZHBM010000002">
    <property type="protein sequence ID" value="MEF3082210.1"/>
    <property type="molecule type" value="Genomic_DNA"/>
</dbReference>
<reference evidence="2 3" key="1">
    <citation type="submission" date="2024-01" db="EMBL/GenBank/DDBJ databases">
        <title>Novel species of the genus Luteimonas isolated from rivers.</title>
        <authorList>
            <person name="Lu H."/>
        </authorList>
    </citation>
    <scope>NUCLEOTIDE SEQUENCE [LARGE SCALE GENOMIC DNA]</scope>
    <source>
        <strain evidence="2 3">SMYT11W</strain>
    </source>
</reference>